<sequence length="96" mass="11075">MNDSVKIRDMKVNVSGTYPRRMCKTMKTVLKISYRASVETKISSEKSYTIGRCTIFSTRQRLAATCPARRFTSGDTSVRRDARRPEEKTTPRQEYS</sequence>
<feature type="compositionally biased region" description="Basic and acidic residues" evidence="1">
    <location>
        <begin position="77"/>
        <end position="96"/>
    </location>
</feature>
<name>A0A4C1TIZ5_EUMVA</name>
<evidence type="ECO:0000313" key="2">
    <source>
        <dbReference type="EMBL" id="GBP14166.1"/>
    </source>
</evidence>
<evidence type="ECO:0000313" key="3">
    <source>
        <dbReference type="Proteomes" id="UP000299102"/>
    </source>
</evidence>
<dbReference type="AlphaFoldDB" id="A0A4C1TIZ5"/>
<dbReference type="EMBL" id="BGZK01000062">
    <property type="protein sequence ID" value="GBP14166.1"/>
    <property type="molecule type" value="Genomic_DNA"/>
</dbReference>
<organism evidence="2 3">
    <name type="scientific">Eumeta variegata</name>
    <name type="common">Bagworm moth</name>
    <name type="synonym">Eumeta japonica</name>
    <dbReference type="NCBI Taxonomy" id="151549"/>
    <lineage>
        <taxon>Eukaryota</taxon>
        <taxon>Metazoa</taxon>
        <taxon>Ecdysozoa</taxon>
        <taxon>Arthropoda</taxon>
        <taxon>Hexapoda</taxon>
        <taxon>Insecta</taxon>
        <taxon>Pterygota</taxon>
        <taxon>Neoptera</taxon>
        <taxon>Endopterygota</taxon>
        <taxon>Lepidoptera</taxon>
        <taxon>Glossata</taxon>
        <taxon>Ditrysia</taxon>
        <taxon>Tineoidea</taxon>
        <taxon>Psychidae</taxon>
        <taxon>Oiketicinae</taxon>
        <taxon>Eumeta</taxon>
    </lineage>
</organism>
<proteinExistence type="predicted"/>
<evidence type="ECO:0000256" key="1">
    <source>
        <dbReference type="SAM" id="MobiDB-lite"/>
    </source>
</evidence>
<reference evidence="2 3" key="1">
    <citation type="journal article" date="2019" name="Commun. Biol.">
        <title>The bagworm genome reveals a unique fibroin gene that provides high tensile strength.</title>
        <authorList>
            <person name="Kono N."/>
            <person name="Nakamura H."/>
            <person name="Ohtoshi R."/>
            <person name="Tomita M."/>
            <person name="Numata K."/>
            <person name="Arakawa K."/>
        </authorList>
    </citation>
    <scope>NUCLEOTIDE SEQUENCE [LARGE SCALE GENOMIC DNA]</scope>
</reference>
<gene>
    <name evidence="2" type="ORF">EVAR_7602_1</name>
</gene>
<dbReference type="Proteomes" id="UP000299102">
    <property type="component" value="Unassembled WGS sequence"/>
</dbReference>
<protein>
    <submittedName>
        <fullName evidence="2">Uncharacterized protein</fullName>
    </submittedName>
</protein>
<comment type="caution">
    <text evidence="2">The sequence shown here is derived from an EMBL/GenBank/DDBJ whole genome shotgun (WGS) entry which is preliminary data.</text>
</comment>
<accession>A0A4C1TIZ5</accession>
<keyword evidence="3" id="KW-1185">Reference proteome</keyword>
<feature type="region of interest" description="Disordered" evidence="1">
    <location>
        <begin position="69"/>
        <end position="96"/>
    </location>
</feature>